<dbReference type="Proteomes" id="UP000273811">
    <property type="component" value="Unassembled WGS sequence"/>
</dbReference>
<proteinExistence type="predicted"/>
<name>A0A443III8_9BACI</name>
<reference evidence="1" key="1">
    <citation type="submission" date="2018-12" db="EMBL/GenBank/DDBJ databases">
        <authorList>
            <person name="Sun L."/>
            <person name="Chen Z."/>
        </authorList>
    </citation>
    <scope>NUCLEOTIDE SEQUENCE [LARGE SCALE GENOMIC DNA]</scope>
    <source>
        <strain evidence="1">DSM 16012</strain>
    </source>
</reference>
<sequence>MMKWFWKNDRKTSPELGAIQHLKEQNNILMDKILELSGAERELDRLMKDDHIFSLSFLYSDYCVNRS</sequence>
<accession>A0A443III8</accession>
<gene>
    <name evidence="1" type="ORF">D4N35_017695</name>
</gene>
<dbReference type="AlphaFoldDB" id="A0A443III8"/>
<dbReference type="EMBL" id="QYTU02000087">
    <property type="protein sequence ID" value="RWR03994.1"/>
    <property type="molecule type" value="Genomic_DNA"/>
</dbReference>
<protein>
    <submittedName>
        <fullName evidence="1">Uncharacterized protein</fullName>
    </submittedName>
</protein>
<evidence type="ECO:0000313" key="2">
    <source>
        <dbReference type="Proteomes" id="UP000273811"/>
    </source>
</evidence>
<comment type="caution">
    <text evidence="1">The sequence shown here is derived from an EMBL/GenBank/DDBJ whole genome shotgun (WGS) entry which is preliminary data.</text>
</comment>
<evidence type="ECO:0000313" key="1">
    <source>
        <dbReference type="EMBL" id="RWR03994.1"/>
    </source>
</evidence>
<dbReference type="RefSeq" id="WP_144463750.1">
    <property type="nucleotide sequence ID" value="NZ_CP126113.1"/>
</dbReference>
<organism evidence="1 2">
    <name type="scientific">Siminovitchia fortis</name>
    <dbReference type="NCBI Taxonomy" id="254758"/>
    <lineage>
        <taxon>Bacteria</taxon>
        <taxon>Bacillati</taxon>
        <taxon>Bacillota</taxon>
        <taxon>Bacilli</taxon>
        <taxon>Bacillales</taxon>
        <taxon>Bacillaceae</taxon>
        <taxon>Siminovitchia</taxon>
    </lineage>
</organism>
<keyword evidence="2" id="KW-1185">Reference proteome</keyword>